<dbReference type="Proteomes" id="UP000030758">
    <property type="component" value="Unassembled WGS sequence"/>
</dbReference>
<name>A0A085MVL4_9BILA</name>
<feature type="transmembrane region" description="Helical" evidence="1">
    <location>
        <begin position="22"/>
        <end position="39"/>
    </location>
</feature>
<dbReference type="AlphaFoldDB" id="A0A085MVL4"/>
<keyword evidence="1" id="KW-1133">Transmembrane helix</keyword>
<evidence type="ECO:0000313" key="3">
    <source>
        <dbReference type="EMBL" id="KFD61260.1"/>
    </source>
</evidence>
<evidence type="ECO:0000256" key="1">
    <source>
        <dbReference type="SAM" id="Phobius"/>
    </source>
</evidence>
<dbReference type="Proteomes" id="UP000030764">
    <property type="component" value="Unassembled WGS sequence"/>
</dbReference>
<sequence length="89" mass="9816">MDTTTNEPPSSESMNISGNEKFSAASIGFLYWVTCNIYLGKCKIKYDMNAPNHATGDSEGFEPNVVPDYRIKNSRWGQGLGYRVGDQSG</sequence>
<evidence type="ECO:0000313" key="4">
    <source>
        <dbReference type="Proteomes" id="UP000030764"/>
    </source>
</evidence>
<dbReference type="EMBL" id="KL367629">
    <property type="protein sequence ID" value="KFD61260.1"/>
    <property type="molecule type" value="Genomic_DNA"/>
</dbReference>
<evidence type="ECO:0000313" key="2">
    <source>
        <dbReference type="EMBL" id="KFD45629.1"/>
    </source>
</evidence>
<organism evidence="3">
    <name type="scientific">Trichuris suis</name>
    <name type="common">pig whipworm</name>
    <dbReference type="NCBI Taxonomy" id="68888"/>
    <lineage>
        <taxon>Eukaryota</taxon>
        <taxon>Metazoa</taxon>
        <taxon>Ecdysozoa</taxon>
        <taxon>Nematoda</taxon>
        <taxon>Enoplea</taxon>
        <taxon>Dorylaimia</taxon>
        <taxon>Trichinellida</taxon>
        <taxon>Trichuridae</taxon>
        <taxon>Trichuris</taxon>
    </lineage>
</organism>
<protein>
    <submittedName>
        <fullName evidence="3">Uncharacterized protein</fullName>
    </submittedName>
</protein>
<keyword evidence="1" id="KW-0812">Transmembrane</keyword>
<keyword evidence="1" id="KW-0472">Membrane</keyword>
<accession>A0A085MVL4</accession>
<proteinExistence type="predicted"/>
<dbReference type="EMBL" id="KL363450">
    <property type="protein sequence ID" value="KFD45629.1"/>
    <property type="molecule type" value="Genomic_DNA"/>
</dbReference>
<gene>
    <name evidence="2" type="ORF">M513_13501</name>
    <name evidence="3" type="ORF">M514_13501</name>
</gene>
<reference evidence="3 4" key="1">
    <citation type="journal article" date="2014" name="Nat. Genet.">
        <title>Genome and transcriptome of the porcine whipworm Trichuris suis.</title>
        <authorList>
            <person name="Jex A.R."/>
            <person name="Nejsum P."/>
            <person name="Schwarz E.M."/>
            <person name="Hu L."/>
            <person name="Young N.D."/>
            <person name="Hall R.S."/>
            <person name="Korhonen P.K."/>
            <person name="Liao S."/>
            <person name="Thamsborg S."/>
            <person name="Xia J."/>
            <person name="Xu P."/>
            <person name="Wang S."/>
            <person name="Scheerlinck J.P."/>
            <person name="Hofmann A."/>
            <person name="Sternberg P.W."/>
            <person name="Wang J."/>
            <person name="Gasser R.B."/>
        </authorList>
    </citation>
    <scope>NUCLEOTIDE SEQUENCE [LARGE SCALE GENOMIC DNA]</scope>
    <source>
        <strain evidence="3">DCEP-RM93F</strain>
        <strain evidence="2">DCEP-RM93M</strain>
    </source>
</reference>
<keyword evidence="4" id="KW-1185">Reference proteome</keyword>